<evidence type="ECO:0000256" key="3">
    <source>
        <dbReference type="ARBA" id="ARBA00022670"/>
    </source>
</evidence>
<sequence length="306" mass="34362">MILIGKRLKKGDTIGLVSPASAEKPEKIKEKIEFLKNLGFNVKEGKHIYDKWGYLAGKDVDRASDIMDMFSDKSVDMILCTRGGYGSMRLLPSIDFNIIEQNPKIFAGFSDITTLLNSIYEKCHIITFHSPMCTSNFDDFTLKSFLDTLMCGYNPFAIKNPEDIPTQYFNGEYAAGNLIGGNLSLISSLLGTPYALNTENKILFIEDVGEEPYRIDRMLTQLTLSGDLQKCTGFILGQFTNCELPHYERSLTLTEILENRILSLKKPTLINFQSGHSYPRITLPIGSSVEVNFEKGEIHVLESVVK</sequence>
<dbReference type="PANTHER" id="PTHR30237">
    <property type="entry name" value="MURAMOYLTETRAPEPTIDE CARBOXYPEPTIDASE"/>
    <property type="match status" value="1"/>
</dbReference>
<dbReference type="InterPro" id="IPR027461">
    <property type="entry name" value="Carboxypeptidase_A_C_sf"/>
</dbReference>
<dbReference type="InterPro" id="IPR003507">
    <property type="entry name" value="S66_fam"/>
</dbReference>
<feature type="domain" description="LD-carboxypeptidase N-terminal" evidence="7">
    <location>
        <begin position="14"/>
        <end position="129"/>
    </location>
</feature>
<comment type="caution">
    <text evidence="9">The sequence shown here is derived from an EMBL/GenBank/DDBJ whole genome shotgun (WGS) entry which is preliminary data.</text>
</comment>
<dbReference type="GO" id="GO:0004180">
    <property type="term" value="F:carboxypeptidase activity"/>
    <property type="evidence" value="ECO:0007669"/>
    <property type="project" value="UniProtKB-KW"/>
</dbReference>
<keyword evidence="2 9" id="KW-0121">Carboxypeptidase</keyword>
<dbReference type="GO" id="GO:0008236">
    <property type="term" value="F:serine-type peptidase activity"/>
    <property type="evidence" value="ECO:0007669"/>
    <property type="project" value="UniProtKB-KW"/>
</dbReference>
<keyword evidence="5" id="KW-0720">Serine protease</keyword>
<proteinExistence type="inferred from homology"/>
<evidence type="ECO:0000256" key="2">
    <source>
        <dbReference type="ARBA" id="ARBA00022645"/>
    </source>
</evidence>
<gene>
    <name evidence="9" type="primary">ykfA_2</name>
    <name evidence="9" type="ORF">WY13_02415</name>
</gene>
<keyword evidence="4 9" id="KW-0378">Hydrolase</keyword>
<dbReference type="PANTHER" id="PTHR30237:SF2">
    <property type="entry name" value="MUREIN TETRAPEPTIDE CARBOXYPEPTIDASE"/>
    <property type="match status" value="1"/>
</dbReference>
<dbReference type="InterPro" id="IPR040921">
    <property type="entry name" value="Peptidase_S66C"/>
</dbReference>
<dbReference type="SUPFAM" id="SSF141986">
    <property type="entry name" value="LD-carboxypeptidase A C-terminal domain-like"/>
    <property type="match status" value="1"/>
</dbReference>
<dbReference type="AlphaFoldDB" id="A0A162KZP9"/>
<reference evidence="9 10" key="1">
    <citation type="journal article" date="2015" name="Biotechnol. Bioeng.">
        <title>Genome sequence and phenotypic characterization of Caulobacter segnis.</title>
        <authorList>
            <person name="Patel S."/>
            <person name="Fletcher B."/>
            <person name="Scott D.C."/>
            <person name="Ely B."/>
        </authorList>
    </citation>
    <scope>NUCLEOTIDE SEQUENCE [LARGE SCALE GENOMIC DNA]</scope>
    <source>
        <strain evidence="9 10">ERI-2</strain>
    </source>
</reference>
<feature type="domain" description="LD-carboxypeptidase C-terminal" evidence="8">
    <location>
        <begin position="176"/>
        <end position="291"/>
    </location>
</feature>
<dbReference type="CDD" id="cd07025">
    <property type="entry name" value="Peptidase_S66"/>
    <property type="match status" value="1"/>
</dbReference>
<evidence type="ECO:0000256" key="1">
    <source>
        <dbReference type="ARBA" id="ARBA00010233"/>
    </source>
</evidence>
<dbReference type="Pfam" id="PF17676">
    <property type="entry name" value="Peptidase_S66C"/>
    <property type="match status" value="1"/>
</dbReference>
<name>A0A162KZP9_9CLOT</name>
<evidence type="ECO:0000259" key="7">
    <source>
        <dbReference type="Pfam" id="PF02016"/>
    </source>
</evidence>
<evidence type="ECO:0000259" key="8">
    <source>
        <dbReference type="Pfam" id="PF17676"/>
    </source>
</evidence>
<dbReference type="Pfam" id="PF02016">
    <property type="entry name" value="Peptidase_S66"/>
    <property type="match status" value="1"/>
</dbReference>
<evidence type="ECO:0000256" key="4">
    <source>
        <dbReference type="ARBA" id="ARBA00022801"/>
    </source>
</evidence>
<dbReference type="PATRIC" id="fig|1538.10.peg.2791"/>
<dbReference type="EMBL" id="LITT01000024">
    <property type="protein sequence ID" value="OAA86426.1"/>
    <property type="molecule type" value="Genomic_DNA"/>
</dbReference>
<protein>
    <submittedName>
        <fullName evidence="9">Putative murein peptide carboxypeptidase</fullName>
        <ecNumber evidence="9">3.4.16.-</ecNumber>
    </submittedName>
</protein>
<feature type="active site" description="Nucleophile" evidence="6">
    <location>
        <position position="110"/>
    </location>
</feature>
<evidence type="ECO:0000256" key="6">
    <source>
        <dbReference type="PIRSR" id="PIRSR028757-1"/>
    </source>
</evidence>
<feature type="active site" description="Charge relay system" evidence="6">
    <location>
        <position position="206"/>
    </location>
</feature>
<evidence type="ECO:0000256" key="5">
    <source>
        <dbReference type="ARBA" id="ARBA00022825"/>
    </source>
</evidence>
<dbReference type="InterPro" id="IPR029062">
    <property type="entry name" value="Class_I_gatase-like"/>
</dbReference>
<dbReference type="Gene3D" id="3.50.30.60">
    <property type="entry name" value="LD-carboxypeptidase A C-terminal domain-like"/>
    <property type="match status" value="1"/>
</dbReference>
<organism evidence="9 10">
    <name type="scientific">Clostridium ljungdahlii</name>
    <dbReference type="NCBI Taxonomy" id="1538"/>
    <lineage>
        <taxon>Bacteria</taxon>
        <taxon>Bacillati</taxon>
        <taxon>Bacillota</taxon>
        <taxon>Clostridia</taxon>
        <taxon>Eubacteriales</taxon>
        <taxon>Clostridiaceae</taxon>
        <taxon>Clostridium</taxon>
    </lineage>
</organism>
<keyword evidence="3" id="KW-0645">Protease</keyword>
<accession>A0A162KZP9</accession>
<comment type="similarity">
    <text evidence="1">Belongs to the peptidase S66 family.</text>
</comment>
<dbReference type="GO" id="GO:0006508">
    <property type="term" value="P:proteolysis"/>
    <property type="evidence" value="ECO:0007669"/>
    <property type="project" value="UniProtKB-KW"/>
</dbReference>
<dbReference type="InterPro" id="IPR027478">
    <property type="entry name" value="LdcA_N"/>
</dbReference>
<dbReference type="InterPro" id="IPR040449">
    <property type="entry name" value="Peptidase_S66_N"/>
</dbReference>
<dbReference type="SUPFAM" id="SSF52317">
    <property type="entry name" value="Class I glutamine amidotransferase-like"/>
    <property type="match status" value="1"/>
</dbReference>
<evidence type="ECO:0000313" key="10">
    <source>
        <dbReference type="Proteomes" id="UP000077407"/>
    </source>
</evidence>
<feature type="active site" description="Charge relay system" evidence="6">
    <location>
        <position position="276"/>
    </location>
</feature>
<dbReference type="EC" id="3.4.16.-" evidence="9"/>
<dbReference type="Gene3D" id="3.40.50.10740">
    <property type="entry name" value="Class I glutamine amidotransferase-like"/>
    <property type="match status" value="1"/>
</dbReference>
<dbReference type="Proteomes" id="UP000077407">
    <property type="component" value="Unassembled WGS sequence"/>
</dbReference>
<dbReference type="PIRSF" id="PIRSF028757">
    <property type="entry name" value="LD-carboxypeptidase"/>
    <property type="match status" value="1"/>
</dbReference>
<dbReference type="OrthoDB" id="9807329at2"/>
<evidence type="ECO:0000313" key="9">
    <source>
        <dbReference type="EMBL" id="OAA86426.1"/>
    </source>
</evidence>